<dbReference type="RefSeq" id="YP_009626175.1">
    <property type="nucleotide sequence ID" value="NC_042136.1"/>
</dbReference>
<proteinExistence type="predicted"/>
<protein>
    <submittedName>
        <fullName evidence="1">Uncharacterized protein</fullName>
    </submittedName>
</protein>
<evidence type="ECO:0000313" key="1">
    <source>
        <dbReference type="EMBL" id="AGB07313.1"/>
    </source>
</evidence>
<evidence type="ECO:0000313" key="2">
    <source>
        <dbReference type="Proteomes" id="UP000272155"/>
    </source>
</evidence>
<dbReference type="OrthoDB" id="29502at10239"/>
<dbReference type="EMBL" id="KC131130">
    <property type="protein sequence ID" value="AGB07313.1"/>
    <property type="molecule type" value="Genomic_DNA"/>
</dbReference>
<dbReference type="GeneID" id="40103075"/>
<sequence length="518" mass="59124">MKDSVTCTVKEKKMDKHTKVFFEHLIGFCEMMQHHTGQNSGFIDQMRKVVTDSRLPEEFQCVGDVNRVGYINQGFNQGGVLEWGEKTLPRDKEGWGTLIFDRGSEGWSLDQEHVMLDLGWCVARRPYGHNGWSFALPKEEGSYTIGQKWLEPNPKLLNYLNQRIAGLLGILPGFFEEDAKNEHNTAVKAFKNSLNGMLKTLKDRDQHPFMIRGKVDACYGWFDTLFDSEPEHASPLNRDAYFLTLSRGCWRVYVCVNRPIKVYRRVGSKWEEFNFEDIHVCKRKVMEDLMLVLDNGIDLKSTEVHPTVTALKAVSGMRPDFGLFPITDFTVRVSDQTGTCISRAYEIFSKGVMPYPRLSELKKVTRDLGTQSNLKGKSAAKLFEGAARVSTEHVKLFAADHGLEFEINEPHFVSVYLPTGEQVYLDFSANVSNVPVLVRILETLGGYKLNNLHTYEGELAEKLVNLRANEDDRNTRLILTDLTGSVDHFQIMNVLERLCDKGNIVDNHLYHIFSNTNY</sequence>
<reference evidence="1 2" key="1">
    <citation type="submission" date="2012-11" db="EMBL/GenBank/DDBJ databases">
        <title>Complete genome sequence of a novel phiKZ-like Vibrio phage.</title>
        <authorList>
            <person name="Luo Z."/>
            <person name="Yu Y."/>
        </authorList>
    </citation>
    <scope>NUCLEOTIDE SEQUENCE [LARGE SCALE GENOMIC DNA]</scope>
</reference>
<name>V9M0U8_9CAUD</name>
<dbReference type="KEGG" id="vg:40103075"/>
<organism evidence="1 2">
    <name type="scientific">Vibrio phage VP4B</name>
    <dbReference type="NCBI Taxonomy" id="1262540"/>
    <lineage>
        <taxon>Viruses</taxon>
        <taxon>Duplodnaviria</taxon>
        <taxon>Heunggongvirae</taxon>
        <taxon>Uroviricota</taxon>
        <taxon>Caudoviricetes</taxon>
        <taxon>Chimalliviridae</taxon>
        <taxon>Gorgonvirinae</taxon>
        <taxon>Tidunavirus</taxon>
        <taxon>Tidunavirus VP4B</taxon>
    </lineage>
</organism>
<keyword evidence="2" id="KW-1185">Reference proteome</keyword>
<dbReference type="Proteomes" id="UP000272155">
    <property type="component" value="Segment"/>
</dbReference>
<accession>V9M0U8</accession>